<proteinExistence type="predicted"/>
<gene>
    <name evidence="3" type="ORF">BSTOLATCC_MIC1543</name>
</gene>
<protein>
    <recommendedName>
        <fullName evidence="2">G domain-containing protein</fullName>
    </recommendedName>
</protein>
<dbReference type="Gene3D" id="3.40.50.300">
    <property type="entry name" value="P-loop containing nucleotide triphosphate hydrolases"/>
    <property type="match status" value="1"/>
</dbReference>
<feature type="compositionally biased region" description="Basic and acidic residues" evidence="1">
    <location>
        <begin position="129"/>
        <end position="161"/>
    </location>
</feature>
<dbReference type="PANTHER" id="PTHR32046">
    <property type="entry name" value="G DOMAIN-CONTAINING PROTEIN"/>
    <property type="match status" value="1"/>
</dbReference>
<dbReference type="InterPro" id="IPR006073">
    <property type="entry name" value="GTP-bd"/>
</dbReference>
<dbReference type="CDD" id="cd00882">
    <property type="entry name" value="Ras_like_GTPase"/>
    <property type="match status" value="1"/>
</dbReference>
<dbReference type="Proteomes" id="UP001162131">
    <property type="component" value="Unassembled WGS sequence"/>
</dbReference>
<dbReference type="EMBL" id="CAJZBQ010000002">
    <property type="protein sequence ID" value="CAG9310703.1"/>
    <property type="molecule type" value="Genomic_DNA"/>
</dbReference>
<reference evidence="3" key="1">
    <citation type="submission" date="2021-09" db="EMBL/GenBank/DDBJ databases">
        <authorList>
            <consortium name="AG Swart"/>
            <person name="Singh M."/>
            <person name="Singh A."/>
            <person name="Seah K."/>
            <person name="Emmerich C."/>
        </authorList>
    </citation>
    <scope>NUCLEOTIDE SEQUENCE</scope>
    <source>
        <strain evidence="3">ATCC30299</strain>
    </source>
</reference>
<keyword evidence="4" id="KW-1185">Reference proteome</keyword>
<dbReference type="SUPFAM" id="SSF52540">
    <property type="entry name" value="P-loop containing nucleoside triphosphate hydrolases"/>
    <property type="match status" value="1"/>
</dbReference>
<feature type="region of interest" description="Disordered" evidence="1">
    <location>
        <begin position="196"/>
        <end position="249"/>
    </location>
</feature>
<dbReference type="PANTHER" id="PTHR32046:SF12">
    <property type="entry name" value="AIG1-TYPE G DOMAIN-CONTAINING PROTEIN"/>
    <property type="match status" value="1"/>
</dbReference>
<dbReference type="GO" id="GO:0005525">
    <property type="term" value="F:GTP binding"/>
    <property type="evidence" value="ECO:0007669"/>
    <property type="project" value="InterPro"/>
</dbReference>
<feature type="domain" description="G" evidence="2">
    <location>
        <begin position="259"/>
        <end position="393"/>
    </location>
</feature>
<organism evidence="3 4">
    <name type="scientific">Blepharisma stoltei</name>
    <dbReference type="NCBI Taxonomy" id="1481888"/>
    <lineage>
        <taxon>Eukaryota</taxon>
        <taxon>Sar</taxon>
        <taxon>Alveolata</taxon>
        <taxon>Ciliophora</taxon>
        <taxon>Postciliodesmatophora</taxon>
        <taxon>Heterotrichea</taxon>
        <taxon>Heterotrichida</taxon>
        <taxon>Blepharismidae</taxon>
        <taxon>Blepharisma</taxon>
    </lineage>
</organism>
<dbReference type="Pfam" id="PF01926">
    <property type="entry name" value="MMR_HSR1"/>
    <property type="match status" value="1"/>
</dbReference>
<evidence type="ECO:0000256" key="1">
    <source>
        <dbReference type="SAM" id="MobiDB-lite"/>
    </source>
</evidence>
<evidence type="ECO:0000259" key="2">
    <source>
        <dbReference type="Pfam" id="PF01926"/>
    </source>
</evidence>
<comment type="caution">
    <text evidence="3">The sequence shown here is derived from an EMBL/GenBank/DDBJ whole genome shotgun (WGS) entry which is preliminary data.</text>
</comment>
<feature type="compositionally biased region" description="Basic and acidic residues" evidence="1">
    <location>
        <begin position="196"/>
        <end position="234"/>
    </location>
</feature>
<name>A0AAU9IQX9_9CILI</name>
<accession>A0AAU9IQX9</accession>
<feature type="compositionally biased region" description="Basic residues" evidence="1">
    <location>
        <begin position="235"/>
        <end position="247"/>
    </location>
</feature>
<feature type="compositionally biased region" description="Polar residues" evidence="1">
    <location>
        <begin position="40"/>
        <end position="50"/>
    </location>
</feature>
<evidence type="ECO:0000313" key="3">
    <source>
        <dbReference type="EMBL" id="CAG9310703.1"/>
    </source>
</evidence>
<feature type="region of interest" description="Disordered" evidence="1">
    <location>
        <begin position="28"/>
        <end position="168"/>
    </location>
</feature>
<dbReference type="InterPro" id="IPR027417">
    <property type="entry name" value="P-loop_NTPase"/>
</dbReference>
<sequence>MEYPYIPNSNPFTSYIYKSNDLRLGANRVQPLEEPKTFGKNANSPKQNFPNVKPNPHAHPYNPRLLNMNPYSPQYKNKDPEPRFSDLNNIDGDQKTEKNEGNLLRYPSLTSLSEGEQEYPGESSNYKTPPHEDSGRTHRKFHEDLNEIHREKYPRDRSEKRVPHRHREHEYVTKRTFIHMMDELRKEIKLSRLNSREVVSRARKELDSRQSDEEPEDSQHFTKVRKNEQEETKIKPKNPKKVPRQKKLNIPPHQKIVSLIIGQTGSGKSTFINIITNFFRNGTLENKKIAIPTKDFPQTELDFGHAENGKGVDQSQTVKCCRYDFKDLDSGSTFTFIDTPGLSDTRGVDQDDKNIKIIENEILKFTDINAIIIVQNGSEARKTASVNNSLVRIRNALPRKVENSIVLVLTNSHISTNFNVNSLPVTPKYTFLMENNAFNIANPNEWVLMEMQPYWDKSMRKVKEIAECLCKMGSFSVRCFKEMIEEKDRAKQSFHQAKIKLQNLYSLQEQLEEIKIMKESSLNNA</sequence>
<evidence type="ECO:0000313" key="4">
    <source>
        <dbReference type="Proteomes" id="UP001162131"/>
    </source>
</evidence>
<dbReference type="AlphaFoldDB" id="A0AAU9IQX9"/>